<organism evidence="1 2">
    <name type="scientific">Enterococcus ratti</name>
    <dbReference type="NCBI Taxonomy" id="150033"/>
    <lineage>
        <taxon>Bacteria</taxon>
        <taxon>Bacillati</taxon>
        <taxon>Bacillota</taxon>
        <taxon>Bacilli</taxon>
        <taxon>Lactobacillales</taxon>
        <taxon>Enterococcaceae</taxon>
        <taxon>Enterococcus</taxon>
    </lineage>
</organism>
<comment type="caution">
    <text evidence="1">The sequence shown here is derived from an EMBL/GenBank/DDBJ whole genome shotgun (WGS) entry which is preliminary data.</text>
</comment>
<keyword evidence="2" id="KW-1185">Reference proteome</keyword>
<evidence type="ECO:0000313" key="1">
    <source>
        <dbReference type="EMBL" id="OJG79219.1"/>
    </source>
</evidence>
<reference evidence="1 2" key="1">
    <citation type="submission" date="2014-12" db="EMBL/GenBank/DDBJ databases">
        <title>Draft genome sequences of 29 type strains of Enterococci.</title>
        <authorList>
            <person name="Zhong Z."/>
            <person name="Sun Z."/>
            <person name="Liu W."/>
            <person name="Zhang W."/>
            <person name="Zhang H."/>
        </authorList>
    </citation>
    <scope>NUCLEOTIDE SEQUENCE [LARGE SCALE GENOMIC DNA]</scope>
    <source>
        <strain evidence="1 2">DSM 15687</strain>
    </source>
</reference>
<sequence length="62" mass="7310">MLQKKHVNVFQKKKSNNINKTTGRKKLVENLNLRKKKIYSSDSFSLPYFTKTRRNLQARLAG</sequence>
<dbReference type="EMBL" id="JXLB01000020">
    <property type="protein sequence ID" value="OJG79219.1"/>
    <property type="molecule type" value="Genomic_DNA"/>
</dbReference>
<evidence type="ECO:0000313" key="2">
    <source>
        <dbReference type="Proteomes" id="UP000182152"/>
    </source>
</evidence>
<proteinExistence type="predicted"/>
<gene>
    <name evidence="1" type="ORF">RV14_GL001044</name>
</gene>
<name>A0A1L8WDX6_9ENTE</name>
<dbReference type="Proteomes" id="UP000182152">
    <property type="component" value="Unassembled WGS sequence"/>
</dbReference>
<dbReference type="AlphaFoldDB" id="A0A1L8WDX6"/>
<accession>A0A1L8WDX6</accession>
<protein>
    <submittedName>
        <fullName evidence="1">Uncharacterized protein</fullName>
    </submittedName>
</protein>